<evidence type="ECO:0000313" key="1">
    <source>
        <dbReference type="EMBL" id="KIK99479.1"/>
    </source>
</evidence>
<dbReference type="HOGENOM" id="CLU_2622732_0_0_1"/>
<dbReference type="Proteomes" id="UP000054538">
    <property type="component" value="Unassembled WGS sequence"/>
</dbReference>
<sequence>MKLVNCKLSLQERLRTPPIAGTSMKKLSTLVQTKSINTREDLSQNRMLFSPFKCCSLVQRLGMINPSWRSLWNLPRNA</sequence>
<dbReference type="EMBL" id="KN824858">
    <property type="protein sequence ID" value="KIK99479.1"/>
    <property type="molecule type" value="Genomic_DNA"/>
</dbReference>
<dbReference type="InParanoid" id="A0A0D0E9K3"/>
<dbReference type="AlphaFoldDB" id="A0A0D0E9K3"/>
<gene>
    <name evidence="1" type="ORF">PAXRUDRAFT_512688</name>
</gene>
<reference evidence="1 2" key="1">
    <citation type="submission" date="2014-04" db="EMBL/GenBank/DDBJ databases">
        <authorList>
            <consortium name="DOE Joint Genome Institute"/>
            <person name="Kuo A."/>
            <person name="Kohler A."/>
            <person name="Jargeat P."/>
            <person name="Nagy L.G."/>
            <person name="Floudas D."/>
            <person name="Copeland A."/>
            <person name="Barry K.W."/>
            <person name="Cichocki N."/>
            <person name="Veneault-Fourrey C."/>
            <person name="LaButti K."/>
            <person name="Lindquist E.A."/>
            <person name="Lipzen A."/>
            <person name="Lundell T."/>
            <person name="Morin E."/>
            <person name="Murat C."/>
            <person name="Sun H."/>
            <person name="Tunlid A."/>
            <person name="Henrissat B."/>
            <person name="Grigoriev I.V."/>
            <person name="Hibbett D.S."/>
            <person name="Martin F."/>
            <person name="Nordberg H.P."/>
            <person name="Cantor M.N."/>
            <person name="Hua S.X."/>
        </authorList>
    </citation>
    <scope>NUCLEOTIDE SEQUENCE [LARGE SCALE GENOMIC DNA]</scope>
    <source>
        <strain evidence="1 2">Ve08.2h10</strain>
    </source>
</reference>
<accession>A0A0D0E9K3</accession>
<protein>
    <submittedName>
        <fullName evidence="1">Uncharacterized protein</fullName>
    </submittedName>
</protein>
<name>A0A0D0E9K3_9AGAM</name>
<proteinExistence type="predicted"/>
<reference evidence="2" key="2">
    <citation type="submission" date="2015-01" db="EMBL/GenBank/DDBJ databases">
        <title>Evolutionary Origins and Diversification of the Mycorrhizal Mutualists.</title>
        <authorList>
            <consortium name="DOE Joint Genome Institute"/>
            <consortium name="Mycorrhizal Genomics Consortium"/>
            <person name="Kohler A."/>
            <person name="Kuo A."/>
            <person name="Nagy L.G."/>
            <person name="Floudas D."/>
            <person name="Copeland A."/>
            <person name="Barry K.W."/>
            <person name="Cichocki N."/>
            <person name="Veneault-Fourrey C."/>
            <person name="LaButti K."/>
            <person name="Lindquist E.A."/>
            <person name="Lipzen A."/>
            <person name="Lundell T."/>
            <person name="Morin E."/>
            <person name="Murat C."/>
            <person name="Riley R."/>
            <person name="Ohm R."/>
            <person name="Sun H."/>
            <person name="Tunlid A."/>
            <person name="Henrissat B."/>
            <person name="Grigoriev I.V."/>
            <person name="Hibbett D.S."/>
            <person name="Martin F."/>
        </authorList>
    </citation>
    <scope>NUCLEOTIDE SEQUENCE [LARGE SCALE GENOMIC DNA]</scope>
    <source>
        <strain evidence="2">Ve08.2h10</strain>
    </source>
</reference>
<organism evidence="1 2">
    <name type="scientific">Paxillus rubicundulus Ve08.2h10</name>
    <dbReference type="NCBI Taxonomy" id="930991"/>
    <lineage>
        <taxon>Eukaryota</taxon>
        <taxon>Fungi</taxon>
        <taxon>Dikarya</taxon>
        <taxon>Basidiomycota</taxon>
        <taxon>Agaricomycotina</taxon>
        <taxon>Agaricomycetes</taxon>
        <taxon>Agaricomycetidae</taxon>
        <taxon>Boletales</taxon>
        <taxon>Paxilineae</taxon>
        <taxon>Paxillaceae</taxon>
        <taxon>Paxillus</taxon>
    </lineage>
</organism>
<evidence type="ECO:0000313" key="2">
    <source>
        <dbReference type="Proteomes" id="UP000054538"/>
    </source>
</evidence>
<keyword evidence="2" id="KW-1185">Reference proteome</keyword>